<dbReference type="PANTHER" id="PTHR43042:SF2">
    <property type="entry name" value="SAM-DEPENDENT METHYLTRANSFERASE"/>
    <property type="match status" value="1"/>
</dbReference>
<evidence type="ECO:0000256" key="2">
    <source>
        <dbReference type="ARBA" id="ARBA00022679"/>
    </source>
</evidence>
<evidence type="ECO:0000256" key="3">
    <source>
        <dbReference type="ARBA" id="ARBA00022691"/>
    </source>
</evidence>
<evidence type="ECO:0000313" key="5">
    <source>
        <dbReference type="EMBL" id="GAK53843.1"/>
    </source>
</evidence>
<evidence type="ECO:0000259" key="4">
    <source>
        <dbReference type="Pfam" id="PF10672"/>
    </source>
</evidence>
<keyword evidence="3" id="KW-0949">S-adenosyl-L-methionine</keyword>
<proteinExistence type="predicted"/>
<dbReference type="GO" id="GO:0008168">
    <property type="term" value="F:methyltransferase activity"/>
    <property type="evidence" value="ECO:0007669"/>
    <property type="project" value="UniProtKB-KW"/>
</dbReference>
<dbReference type="InterPro" id="IPR013780">
    <property type="entry name" value="Glyco_hydro_b"/>
</dbReference>
<dbReference type="AlphaFoldDB" id="A0A081BR12"/>
<feature type="domain" description="S-adenosylmethionine-dependent methyltransferase" evidence="4">
    <location>
        <begin position="97"/>
        <end position="232"/>
    </location>
</feature>
<name>A0A081BR12_9BACT</name>
<dbReference type="PANTHER" id="PTHR43042">
    <property type="entry name" value="SAM-DEPENDENT METHYLTRANSFERASE"/>
    <property type="match status" value="1"/>
</dbReference>
<dbReference type="GO" id="GO:0032259">
    <property type="term" value="P:methylation"/>
    <property type="evidence" value="ECO:0007669"/>
    <property type="project" value="UniProtKB-KW"/>
</dbReference>
<accession>A0A081BR12</accession>
<protein>
    <submittedName>
        <fullName evidence="5">SAM dependent methyltransferase</fullName>
    </submittedName>
</protein>
<evidence type="ECO:0000313" key="6">
    <source>
        <dbReference type="Proteomes" id="UP000030700"/>
    </source>
</evidence>
<organism evidence="5">
    <name type="scientific">Candidatus Moduliflexus flocculans</name>
    <dbReference type="NCBI Taxonomy" id="1499966"/>
    <lineage>
        <taxon>Bacteria</taxon>
        <taxon>Candidatus Moduliflexota</taxon>
        <taxon>Candidatus Moduliflexia</taxon>
        <taxon>Candidatus Moduliflexales</taxon>
        <taxon>Candidatus Moduliflexaceae</taxon>
    </lineage>
</organism>
<reference evidence="5" key="1">
    <citation type="journal article" date="2015" name="PeerJ">
        <title>First genomic representation of candidate bacterial phylum KSB3 points to enhanced environmental sensing as a trigger of wastewater bulking.</title>
        <authorList>
            <person name="Sekiguchi Y."/>
            <person name="Ohashi A."/>
            <person name="Parks D.H."/>
            <person name="Yamauchi T."/>
            <person name="Tyson G.W."/>
            <person name="Hugenholtz P."/>
        </authorList>
    </citation>
    <scope>NUCLEOTIDE SEQUENCE [LARGE SCALE GENOMIC DNA]</scope>
</reference>
<dbReference type="HOGENOM" id="CLU_051804_1_0_0"/>
<gene>
    <name evidence="5" type="ORF">U14_05117</name>
</gene>
<dbReference type="Gene3D" id="3.40.50.150">
    <property type="entry name" value="Vaccinia Virus protein VP39"/>
    <property type="match status" value="1"/>
</dbReference>
<dbReference type="EMBL" id="DF820460">
    <property type="protein sequence ID" value="GAK53843.1"/>
    <property type="molecule type" value="Genomic_DNA"/>
</dbReference>
<dbReference type="InterPro" id="IPR019614">
    <property type="entry name" value="SAM-dep_methyl-trfase"/>
</dbReference>
<dbReference type="Gene3D" id="2.60.40.1180">
    <property type="entry name" value="Golgi alpha-mannosidase II"/>
    <property type="match status" value="1"/>
</dbReference>
<keyword evidence="1 5" id="KW-0489">Methyltransferase</keyword>
<dbReference type="Proteomes" id="UP000030700">
    <property type="component" value="Unassembled WGS sequence"/>
</dbReference>
<sequence>MTHNLPTIQVYCDEWDEYELLDSGNRQKLERFGRYVVIREELKAWWKPELPPSEWKQAVAIHSGDERGAWEFRRKVASEWELHFDRLTLEARFTATSKHVGVFPEQAAHWRWIAEQIQRDERTNLRVLNLFGYTGVASLVAASYGAAVTHVDAAKGVVAWGRENQERSGLSDLPIRWIVDDAMKFVEREIRRERQYDAILLDPPSFGRGPNKELWKIEHRLGDLLDACRQLLSDKPAFVLMTLYSLEQSSLLLANLLREMMRDFSGSIEIGELTLKPKASDTILPMSLFGRWTSQNLSADA</sequence>
<evidence type="ECO:0000256" key="1">
    <source>
        <dbReference type="ARBA" id="ARBA00022603"/>
    </source>
</evidence>
<dbReference type="STRING" id="1499966.U14_05117"/>
<dbReference type="SUPFAM" id="SSF53335">
    <property type="entry name" value="S-adenosyl-L-methionine-dependent methyltransferases"/>
    <property type="match status" value="1"/>
</dbReference>
<keyword evidence="6" id="KW-1185">Reference proteome</keyword>
<keyword evidence="2 5" id="KW-0808">Transferase</keyword>
<dbReference type="Pfam" id="PF10672">
    <property type="entry name" value="Methyltrans_SAM"/>
    <property type="match status" value="1"/>
</dbReference>
<dbReference type="CDD" id="cd02440">
    <property type="entry name" value="AdoMet_MTases"/>
    <property type="match status" value="1"/>
</dbReference>
<dbReference type="InterPro" id="IPR029063">
    <property type="entry name" value="SAM-dependent_MTases_sf"/>
</dbReference>